<dbReference type="SMART" id="SM00912">
    <property type="entry name" value="Haemagg_act"/>
    <property type="match status" value="1"/>
</dbReference>
<protein>
    <submittedName>
        <fullName evidence="3">S-layer family protein</fullName>
    </submittedName>
</protein>
<dbReference type="Proteomes" id="UP000715781">
    <property type="component" value="Unassembled WGS sequence"/>
</dbReference>
<name>A0A951Q6E2_9NOST</name>
<reference evidence="3" key="2">
    <citation type="journal article" date="2022" name="Microbiol. Resour. Announc.">
        <title>Metagenome Sequencing to Explore Phylogenomics of Terrestrial Cyanobacteria.</title>
        <authorList>
            <person name="Ward R.D."/>
            <person name="Stajich J.E."/>
            <person name="Johansen J.R."/>
            <person name="Huntemann M."/>
            <person name="Clum A."/>
            <person name="Foster B."/>
            <person name="Foster B."/>
            <person name="Roux S."/>
            <person name="Palaniappan K."/>
            <person name="Varghese N."/>
            <person name="Mukherjee S."/>
            <person name="Reddy T.B.K."/>
            <person name="Daum C."/>
            <person name="Copeland A."/>
            <person name="Chen I.A."/>
            <person name="Ivanova N.N."/>
            <person name="Kyrpides N.C."/>
            <person name="Shapiro N."/>
            <person name="Eloe-Fadrosh E.A."/>
            <person name="Pietrasiak N."/>
        </authorList>
    </citation>
    <scope>NUCLEOTIDE SEQUENCE</scope>
    <source>
        <strain evidence="3">JT2-VF2</strain>
    </source>
</reference>
<gene>
    <name evidence="3" type="ORF">KME32_34860</name>
</gene>
<feature type="domain" description="Filamentous haemagglutinin FhaB/tRNA nuclease CdiA-like TPS" evidence="2">
    <location>
        <begin position="36"/>
        <end position="147"/>
    </location>
</feature>
<evidence type="ECO:0000259" key="2">
    <source>
        <dbReference type="SMART" id="SM00912"/>
    </source>
</evidence>
<dbReference type="InterPro" id="IPR012334">
    <property type="entry name" value="Pectin_lyas_fold"/>
</dbReference>
<dbReference type="InterPro" id="IPR008638">
    <property type="entry name" value="FhaB/CdiA-like_TPS"/>
</dbReference>
<dbReference type="InterPro" id="IPR011050">
    <property type="entry name" value="Pectin_lyase_fold/virulence"/>
</dbReference>
<dbReference type="EMBL" id="JAHHHN010000063">
    <property type="protein sequence ID" value="MBW4566167.1"/>
    <property type="molecule type" value="Genomic_DNA"/>
</dbReference>
<evidence type="ECO:0000313" key="4">
    <source>
        <dbReference type="Proteomes" id="UP000715781"/>
    </source>
</evidence>
<dbReference type="SUPFAM" id="SSF51126">
    <property type="entry name" value="Pectin lyase-like"/>
    <property type="match status" value="3"/>
</dbReference>
<organism evidence="3 4">
    <name type="scientific">Mojavia pulchra JT2-VF2</name>
    <dbReference type="NCBI Taxonomy" id="287848"/>
    <lineage>
        <taxon>Bacteria</taxon>
        <taxon>Bacillati</taxon>
        <taxon>Cyanobacteriota</taxon>
        <taxon>Cyanophyceae</taxon>
        <taxon>Nostocales</taxon>
        <taxon>Nostocaceae</taxon>
    </lineage>
</organism>
<evidence type="ECO:0000313" key="3">
    <source>
        <dbReference type="EMBL" id="MBW4566167.1"/>
    </source>
</evidence>
<evidence type="ECO:0000256" key="1">
    <source>
        <dbReference type="SAM" id="MobiDB-lite"/>
    </source>
</evidence>
<dbReference type="Gene3D" id="2.160.20.10">
    <property type="entry name" value="Single-stranded right-handed beta-helix, Pectin lyase-like"/>
    <property type="match status" value="2"/>
</dbReference>
<proteinExistence type="predicted"/>
<accession>A0A951Q6E2</accession>
<sequence length="925" mass="94588">MSGITQGWQCWCSILLVCGVLITSGQEYVFAQIIPDNTLPNNSNVTREGNIFNITEGTQAGNNLFHSFGEFSVPNDSAASFNNAVDIQNIISRVTGGSVSNINGLIRANGTANLFLINPNGIIFGQGARLDIGGSFVGTTANAIGFGDRGFFSATNPESSTSLLTVNPSALLFNQIQTASIQNNSVGLRVPNGNGLLLVGGDINMDSGRLFAFGGRVELGGLASAGTVGLNGNGNNLSLSFPDSLQRSNISLNNGALVYVAANDGGSIAVNARNLEMTGESELFAAIQNRLNSNNGKAGNIDVNATGAINLDNRSFIRNLVLPEANGQGGDVNISANTLQVEGGAEVGAATFGRGKGGNLTINAKDIQLISSALLFASAESNSTGNAGNLTIKTNTLLVRDGAQVSVGTFSGGKGGNFTLDAKDVQLIGTSADGKFPSGLSTSAGLTSTGDAGDLTINTNTLLIKDGAQVNTGTFGSGKGGNLTLGAKDVQLIGKSAVSPLVSGLFAQAEPDSTKDAGDLTINTNTLLVRDGAQVNAGTFGSGKGGNLTVNAENIQLISSGLFASAESKSTGDAGDLTINTNILLVKDGGQIGAGTFGAGEGGNLTVNAENIQLIGTNADSYEFPSALSASAQPKSTGDAGDLMINTNSLLVQDGAAVSVQSLGTGTAGNMTVNARSIRLNNDALLTANTRSTKVDPNSEQATININSENLIMSRNSNIRTNATGENVIGGDININTNFLIGFENSDISANSANFRGGNVRVNAQGIFGIQFRDVASDNTSDITATGASSDLSGFVELITSEIDPNSGLVELPAISVDTEVAQGCYSPSYAQSKFAIAGRGGLPPNPKDILTPDTTQIDWVSLKPSNNNRSLPPVTTKPTTSTPKRIVEATGVMLNAKGQIVLTANSSTATPHTSRQNPIQCHGS</sequence>
<dbReference type="Pfam" id="PF05860">
    <property type="entry name" value="TPS"/>
    <property type="match status" value="1"/>
</dbReference>
<dbReference type="NCBIfam" id="TIGR01901">
    <property type="entry name" value="adhes_NPXG"/>
    <property type="match status" value="1"/>
</dbReference>
<dbReference type="AlphaFoldDB" id="A0A951Q6E2"/>
<reference evidence="3" key="1">
    <citation type="submission" date="2021-05" db="EMBL/GenBank/DDBJ databases">
        <authorList>
            <person name="Pietrasiak N."/>
            <person name="Ward R."/>
            <person name="Stajich J.E."/>
            <person name="Kurbessoian T."/>
        </authorList>
    </citation>
    <scope>NUCLEOTIDE SEQUENCE</scope>
    <source>
        <strain evidence="3">JT2-VF2</strain>
    </source>
</reference>
<feature type="region of interest" description="Disordered" evidence="1">
    <location>
        <begin position="905"/>
        <end position="925"/>
    </location>
</feature>
<comment type="caution">
    <text evidence="3">The sequence shown here is derived from an EMBL/GenBank/DDBJ whole genome shotgun (WGS) entry which is preliminary data.</text>
</comment>